<proteinExistence type="inferred from homology"/>
<dbReference type="InterPro" id="IPR000825">
    <property type="entry name" value="SUF_FeS_clus_asmbl_SufBD_core"/>
</dbReference>
<evidence type="ECO:0000259" key="3">
    <source>
        <dbReference type="Pfam" id="PF19295"/>
    </source>
</evidence>
<protein>
    <submittedName>
        <fullName evidence="4">Fe-S cluster assembly protein SufD</fullName>
    </submittedName>
</protein>
<dbReference type="AlphaFoldDB" id="A0A109RNT4"/>
<comment type="similarity">
    <text evidence="1">Belongs to the iron-sulfur cluster assembly SufBD family.</text>
</comment>
<keyword evidence="5" id="KW-1185">Reference proteome</keyword>
<dbReference type="Pfam" id="PF01458">
    <property type="entry name" value="SUFBD_core"/>
    <property type="match status" value="1"/>
</dbReference>
<gene>
    <name evidence="4" type="ORF">Lupro_09400</name>
</gene>
<dbReference type="GO" id="GO:0016226">
    <property type="term" value="P:iron-sulfur cluster assembly"/>
    <property type="evidence" value="ECO:0007669"/>
    <property type="project" value="InterPro"/>
</dbReference>
<dbReference type="Pfam" id="PF19295">
    <property type="entry name" value="SufBD_N"/>
    <property type="match status" value="1"/>
</dbReference>
<organism evidence="4 5">
    <name type="scientific">Lutibacter profundi</name>
    <dbReference type="NCBI Taxonomy" id="1622118"/>
    <lineage>
        <taxon>Bacteria</taxon>
        <taxon>Pseudomonadati</taxon>
        <taxon>Bacteroidota</taxon>
        <taxon>Flavobacteriia</taxon>
        <taxon>Flavobacteriales</taxon>
        <taxon>Flavobacteriaceae</taxon>
        <taxon>Lutibacter</taxon>
    </lineage>
</organism>
<sequence length="440" mass="49739">MELKEKLVSSFLAFENKGGLDLDSNVHTIRKEAIHNFEVLGFPTKKDEEWKYTNLKSLLKNDFNLFPTTEKSIGFKNVEEYLINEIESYKLIFIDGVFSSFLSTTTHDECDICVLSSALTKPKYKMVIDNYFNTIAKNNNSLSELNTAFTKEGAFINIPKNTIVPKPIQIINFSTGSEKEVILQPRNLIIVGENSHVQIIERHQNLSKNTTLTNVVTEIFTHKRAIVDYYKIQNDTSNSSLFDHTFISQKRQSIATINTYSFGGKLIRNNLEFQHEGEYITSNLNGISILNNKQHVDNHTLVNHKYPNCESHELYKGIYADKSTGVFNGKVLVQQAAQKTNAFQQNNNILVDNGATINAKPQLEIFADDVKCSHGCTIGQLDESALFYLQSRGIPKKEAKALLLFAFGNDVVEKIKIPQLKSRITKLIAKNLGVNLGFEL</sequence>
<evidence type="ECO:0000313" key="4">
    <source>
        <dbReference type="EMBL" id="AMC11467.1"/>
    </source>
</evidence>
<reference evidence="5" key="1">
    <citation type="submission" date="2015-12" db="EMBL/GenBank/DDBJ databases">
        <title>Complete genome sequence of Lutibacter profundus strain LP1.</title>
        <authorList>
            <person name="Wissuwa J."/>
            <person name="Le Moine Bauer S."/>
            <person name="Stokke R."/>
            <person name="Dahle H."/>
            <person name="Steen I.H."/>
        </authorList>
    </citation>
    <scope>NUCLEOTIDE SEQUENCE [LARGE SCALE GENOMIC DNA]</scope>
    <source>
        <strain evidence="5">LP1</strain>
    </source>
</reference>
<feature type="domain" description="SUF system FeS cluster assembly SufBD core" evidence="2">
    <location>
        <begin position="178"/>
        <end position="407"/>
    </location>
</feature>
<dbReference type="SUPFAM" id="SSF101960">
    <property type="entry name" value="Stabilizer of iron transporter SufD"/>
    <property type="match status" value="1"/>
</dbReference>
<dbReference type="Proteomes" id="UP000059672">
    <property type="component" value="Chromosome"/>
</dbReference>
<evidence type="ECO:0000313" key="5">
    <source>
        <dbReference type="Proteomes" id="UP000059672"/>
    </source>
</evidence>
<dbReference type="PANTHER" id="PTHR43575">
    <property type="entry name" value="PROTEIN ABCI7, CHLOROPLASTIC"/>
    <property type="match status" value="1"/>
</dbReference>
<feature type="domain" description="SUF system FeS cluster assembly SufBD N-terminal" evidence="3">
    <location>
        <begin position="25"/>
        <end position="170"/>
    </location>
</feature>
<dbReference type="EMBL" id="CP013355">
    <property type="protein sequence ID" value="AMC11467.1"/>
    <property type="molecule type" value="Genomic_DNA"/>
</dbReference>
<dbReference type="NCBIfam" id="TIGR01981">
    <property type="entry name" value="sufD"/>
    <property type="match status" value="1"/>
</dbReference>
<dbReference type="RefSeq" id="WP_068209251.1">
    <property type="nucleotide sequence ID" value="NZ_CP013355.1"/>
</dbReference>
<accession>A0A109RNT4</accession>
<dbReference type="PANTHER" id="PTHR43575:SF1">
    <property type="entry name" value="PROTEIN ABCI7, CHLOROPLASTIC"/>
    <property type="match status" value="1"/>
</dbReference>
<dbReference type="InterPro" id="IPR011542">
    <property type="entry name" value="SUF_FeS_clus_asmbl_SufD"/>
</dbReference>
<dbReference type="STRING" id="1622118.Lupro_09400"/>
<dbReference type="PATRIC" id="fig|1622118.3.peg.1943"/>
<evidence type="ECO:0000256" key="1">
    <source>
        <dbReference type="ARBA" id="ARBA00043967"/>
    </source>
</evidence>
<dbReference type="KEGG" id="lut:Lupro_09400"/>
<dbReference type="InterPro" id="IPR055346">
    <property type="entry name" value="Fe-S_cluster_assembly_SufBD"/>
</dbReference>
<reference evidence="4 5" key="2">
    <citation type="journal article" date="2016" name="Int. J. Syst. Evol. Microbiol.">
        <title>Lutibacter profundi sp. nov., isolated from a deep-sea hydrothermal system on the Arctic Mid-Ocean Ridge and emended description of the genus Lutibacter.</title>
        <authorList>
            <person name="Le Moine Bauer S."/>
            <person name="Roalkvam I."/>
            <person name="Steen I.H."/>
            <person name="Dahle H."/>
        </authorList>
    </citation>
    <scope>NUCLEOTIDE SEQUENCE [LARGE SCALE GENOMIC DNA]</scope>
    <source>
        <strain evidence="4 5">LP1</strain>
    </source>
</reference>
<name>A0A109RNT4_9FLAO</name>
<dbReference type="InterPro" id="IPR045595">
    <property type="entry name" value="SufBD_N"/>
</dbReference>
<dbReference type="OrthoDB" id="9768262at2"/>
<dbReference type="InterPro" id="IPR037284">
    <property type="entry name" value="SUF_FeS_clus_asmbl_SufBD_sf"/>
</dbReference>
<evidence type="ECO:0000259" key="2">
    <source>
        <dbReference type="Pfam" id="PF01458"/>
    </source>
</evidence>